<evidence type="ECO:0000313" key="2">
    <source>
        <dbReference type="Proteomes" id="UP000800035"/>
    </source>
</evidence>
<name>A0A6A5TR41_9PLEO</name>
<dbReference type="Proteomes" id="UP000800035">
    <property type="component" value="Unassembled WGS sequence"/>
</dbReference>
<dbReference type="AlphaFoldDB" id="A0A6A5TR41"/>
<dbReference type="OrthoDB" id="5365320at2759"/>
<reference evidence="1" key="1">
    <citation type="journal article" date="2020" name="Stud. Mycol.">
        <title>101 Dothideomycetes genomes: a test case for predicting lifestyles and emergence of pathogens.</title>
        <authorList>
            <person name="Haridas S."/>
            <person name="Albert R."/>
            <person name="Binder M."/>
            <person name="Bloem J."/>
            <person name="Labutti K."/>
            <person name="Salamov A."/>
            <person name="Andreopoulos B."/>
            <person name="Baker S."/>
            <person name="Barry K."/>
            <person name="Bills G."/>
            <person name="Bluhm B."/>
            <person name="Cannon C."/>
            <person name="Castanera R."/>
            <person name="Culley D."/>
            <person name="Daum C."/>
            <person name="Ezra D."/>
            <person name="Gonzalez J."/>
            <person name="Henrissat B."/>
            <person name="Kuo A."/>
            <person name="Liang C."/>
            <person name="Lipzen A."/>
            <person name="Lutzoni F."/>
            <person name="Magnuson J."/>
            <person name="Mondo S."/>
            <person name="Nolan M."/>
            <person name="Ohm R."/>
            <person name="Pangilinan J."/>
            <person name="Park H.-J."/>
            <person name="Ramirez L."/>
            <person name="Alfaro M."/>
            <person name="Sun H."/>
            <person name="Tritt A."/>
            <person name="Yoshinaga Y."/>
            <person name="Zwiers L.-H."/>
            <person name="Turgeon B."/>
            <person name="Goodwin S."/>
            <person name="Spatafora J."/>
            <person name="Crous P."/>
            <person name="Grigoriev I."/>
        </authorList>
    </citation>
    <scope>NUCLEOTIDE SEQUENCE</scope>
    <source>
        <strain evidence="1">CBS 675.92</strain>
    </source>
</reference>
<evidence type="ECO:0000313" key="1">
    <source>
        <dbReference type="EMBL" id="KAF1955165.1"/>
    </source>
</evidence>
<protein>
    <recommendedName>
        <fullName evidence="3">F-box domain-containing protein</fullName>
    </recommendedName>
</protein>
<dbReference type="EMBL" id="ML976995">
    <property type="protein sequence ID" value="KAF1955165.1"/>
    <property type="molecule type" value="Genomic_DNA"/>
</dbReference>
<keyword evidence="2" id="KW-1185">Reference proteome</keyword>
<proteinExistence type="predicted"/>
<evidence type="ECO:0008006" key="3">
    <source>
        <dbReference type="Google" id="ProtNLM"/>
    </source>
</evidence>
<gene>
    <name evidence="1" type="ORF">CC80DRAFT_493109</name>
</gene>
<sequence length="248" mass="28368">MSASLFPTLPPELICRVFEFADDFSVVAALAQTARIFYLTWREHPTSICQAVAPRVFSNLTDAERLLDMQEAAEAVTQSQVGRKEKSIIRAKRLLSNARCASAAADHWVDICEIHKYFDREDPRMRPSELARFEHAFYSVWTIGIMGTVPYLHDQASAFLDECSPRELCRLNELAQWAIYFNENEFGSSGLDFHDEIWKIGCDLASSRWMKVAYHDGRHAIAPPDGTPLKFFAFFDDTQKYLELISDE</sequence>
<organism evidence="1 2">
    <name type="scientific">Byssothecium circinans</name>
    <dbReference type="NCBI Taxonomy" id="147558"/>
    <lineage>
        <taxon>Eukaryota</taxon>
        <taxon>Fungi</taxon>
        <taxon>Dikarya</taxon>
        <taxon>Ascomycota</taxon>
        <taxon>Pezizomycotina</taxon>
        <taxon>Dothideomycetes</taxon>
        <taxon>Pleosporomycetidae</taxon>
        <taxon>Pleosporales</taxon>
        <taxon>Massarineae</taxon>
        <taxon>Massarinaceae</taxon>
        <taxon>Byssothecium</taxon>
    </lineage>
</organism>
<accession>A0A6A5TR41</accession>